<sequence length="111" mass="12521">MNSNTGNQQTYEAGDQRTWKEENRGDVEDSIRFNEGQPNAHSNVDFKDNRSLSNRLAATEKEEREEEARDVRAADPLAPARAHGNEPSRGAKIDAELQRADEETLRNKGKI</sequence>
<feature type="compositionally biased region" description="Basic and acidic residues" evidence="1">
    <location>
        <begin position="83"/>
        <end position="111"/>
    </location>
</feature>
<reference evidence="3" key="1">
    <citation type="submission" date="2024-04" db="EMBL/GenBank/DDBJ databases">
        <authorList>
            <person name="Shaw F."/>
            <person name="Minotto A."/>
        </authorList>
    </citation>
    <scope>NUCLEOTIDE SEQUENCE [LARGE SCALE GENOMIC DNA]</scope>
</reference>
<evidence type="ECO:0000256" key="1">
    <source>
        <dbReference type="SAM" id="MobiDB-lite"/>
    </source>
</evidence>
<accession>A0ABP1CI20</accession>
<keyword evidence="3" id="KW-1185">Reference proteome</keyword>
<dbReference type="EMBL" id="OZ037944">
    <property type="protein sequence ID" value="CAL1695343.1"/>
    <property type="molecule type" value="Genomic_DNA"/>
</dbReference>
<dbReference type="PANTHER" id="PTHR39475:SF1">
    <property type="entry name" value="CONIDIATION-SPECIFIC PROTEIN 6"/>
    <property type="match status" value="1"/>
</dbReference>
<name>A0ABP1CI20_9APHY</name>
<feature type="compositionally biased region" description="Basic and acidic residues" evidence="1">
    <location>
        <begin position="58"/>
        <end position="73"/>
    </location>
</feature>
<protein>
    <submittedName>
        <fullName evidence="2">Uncharacterized protein</fullName>
    </submittedName>
</protein>
<feature type="compositionally biased region" description="Basic and acidic residues" evidence="1">
    <location>
        <begin position="14"/>
        <end position="32"/>
    </location>
</feature>
<gene>
    <name evidence="2" type="ORF">GFSPODELE1_LOCUS706</name>
</gene>
<dbReference type="PANTHER" id="PTHR39475">
    <property type="entry name" value="CONIDIATION-SPECIFIC PROTEIN 6"/>
    <property type="match status" value="1"/>
</dbReference>
<organism evidence="2 3">
    <name type="scientific">Somion occarium</name>
    <dbReference type="NCBI Taxonomy" id="3059160"/>
    <lineage>
        <taxon>Eukaryota</taxon>
        <taxon>Fungi</taxon>
        <taxon>Dikarya</taxon>
        <taxon>Basidiomycota</taxon>
        <taxon>Agaricomycotina</taxon>
        <taxon>Agaricomycetes</taxon>
        <taxon>Polyporales</taxon>
        <taxon>Cerrenaceae</taxon>
        <taxon>Somion</taxon>
    </lineage>
</organism>
<feature type="region of interest" description="Disordered" evidence="1">
    <location>
        <begin position="1"/>
        <end position="111"/>
    </location>
</feature>
<evidence type="ECO:0000313" key="3">
    <source>
        <dbReference type="Proteomes" id="UP001497453"/>
    </source>
</evidence>
<proteinExistence type="predicted"/>
<feature type="compositionally biased region" description="Polar residues" evidence="1">
    <location>
        <begin position="1"/>
        <end position="11"/>
    </location>
</feature>
<evidence type="ECO:0000313" key="2">
    <source>
        <dbReference type="EMBL" id="CAL1695343.1"/>
    </source>
</evidence>
<dbReference type="Proteomes" id="UP001497453">
    <property type="component" value="Chromosome 1"/>
</dbReference>